<protein>
    <recommendedName>
        <fullName evidence="3">Sulfatase N-terminal domain-containing protein</fullName>
    </recommendedName>
</protein>
<reference evidence="2" key="1">
    <citation type="submission" date="2018-05" db="EMBL/GenBank/DDBJ databases">
        <authorList>
            <person name="Lanie J.A."/>
            <person name="Ng W.-L."/>
            <person name="Kazmierczak K.M."/>
            <person name="Andrzejewski T.M."/>
            <person name="Davidsen T.M."/>
            <person name="Wayne K.J."/>
            <person name="Tettelin H."/>
            <person name="Glass J.I."/>
            <person name="Rusch D."/>
            <person name="Podicherti R."/>
            <person name="Tsui H.-C.T."/>
            <person name="Winkler M.E."/>
        </authorList>
    </citation>
    <scope>NUCLEOTIDE SEQUENCE</scope>
</reference>
<name>A0A382LQA3_9ZZZZ</name>
<keyword evidence="1" id="KW-0812">Transmembrane</keyword>
<sequence>MGVITQLSWLSLGDIPQSRSGLANPSTVRRLSVFMKQNDLYRVASVRLASGVIAMVLAVTLGQVLAVAKPNIVFVLADDMGYGDVQALN</sequence>
<evidence type="ECO:0008006" key="3">
    <source>
        <dbReference type="Google" id="ProtNLM"/>
    </source>
</evidence>
<dbReference type="EMBL" id="UINC01088559">
    <property type="protein sequence ID" value="SVC38899.1"/>
    <property type="molecule type" value="Genomic_DNA"/>
</dbReference>
<proteinExistence type="predicted"/>
<dbReference type="AlphaFoldDB" id="A0A382LQA3"/>
<feature type="transmembrane region" description="Helical" evidence="1">
    <location>
        <begin position="48"/>
        <end position="68"/>
    </location>
</feature>
<evidence type="ECO:0000256" key="1">
    <source>
        <dbReference type="SAM" id="Phobius"/>
    </source>
</evidence>
<keyword evidence="1" id="KW-1133">Transmembrane helix</keyword>
<keyword evidence="1" id="KW-0472">Membrane</keyword>
<feature type="non-terminal residue" evidence="2">
    <location>
        <position position="89"/>
    </location>
</feature>
<gene>
    <name evidence="2" type="ORF">METZ01_LOCUS291753</name>
</gene>
<accession>A0A382LQA3</accession>
<organism evidence="2">
    <name type="scientific">marine metagenome</name>
    <dbReference type="NCBI Taxonomy" id="408172"/>
    <lineage>
        <taxon>unclassified sequences</taxon>
        <taxon>metagenomes</taxon>
        <taxon>ecological metagenomes</taxon>
    </lineage>
</organism>
<evidence type="ECO:0000313" key="2">
    <source>
        <dbReference type="EMBL" id="SVC38899.1"/>
    </source>
</evidence>